<dbReference type="AlphaFoldDB" id="W2NTG5"/>
<organism evidence="1">
    <name type="scientific">Phytophthora nicotianae</name>
    <name type="common">Potato buckeye rot agent</name>
    <name type="synonym">Phytophthora parasitica</name>
    <dbReference type="NCBI Taxonomy" id="4792"/>
    <lineage>
        <taxon>Eukaryota</taxon>
        <taxon>Sar</taxon>
        <taxon>Stramenopiles</taxon>
        <taxon>Oomycota</taxon>
        <taxon>Peronosporomycetes</taxon>
        <taxon>Peronosporales</taxon>
        <taxon>Peronosporaceae</taxon>
        <taxon>Phytophthora</taxon>
    </lineage>
</organism>
<protein>
    <submittedName>
        <fullName evidence="1">Uncharacterized protein</fullName>
    </submittedName>
</protein>
<dbReference type="VEuPathDB" id="FungiDB:PPTG_22429"/>
<accession>W2NTG5</accession>
<proteinExistence type="predicted"/>
<reference evidence="1" key="1">
    <citation type="submission" date="2013-11" db="EMBL/GenBank/DDBJ databases">
        <title>The Genome Sequence of Phytophthora parasitica IAC_01/95.</title>
        <authorList>
            <consortium name="The Broad Institute Genomics Platform"/>
            <person name="Russ C."/>
            <person name="Tyler B."/>
            <person name="Panabieres F."/>
            <person name="Shan W."/>
            <person name="Tripathy S."/>
            <person name="Grunwald N."/>
            <person name="Machado M."/>
            <person name="Johnson C.S."/>
            <person name="Arredondo F."/>
            <person name="Hong C."/>
            <person name="Coffey M."/>
            <person name="Young S.K."/>
            <person name="Zeng Q."/>
            <person name="Gargeya S."/>
            <person name="Fitzgerald M."/>
            <person name="Abouelleil A."/>
            <person name="Alvarado L."/>
            <person name="Chapman S.B."/>
            <person name="Gainer-Dewar J."/>
            <person name="Goldberg J."/>
            <person name="Griggs A."/>
            <person name="Gujja S."/>
            <person name="Hansen M."/>
            <person name="Howarth C."/>
            <person name="Imamovic A."/>
            <person name="Ireland A."/>
            <person name="Larimer J."/>
            <person name="McCowan C."/>
            <person name="Murphy C."/>
            <person name="Pearson M."/>
            <person name="Poon T.W."/>
            <person name="Priest M."/>
            <person name="Roberts A."/>
            <person name="Saif S."/>
            <person name="Shea T."/>
            <person name="Sykes S."/>
            <person name="Wortman J."/>
            <person name="Nusbaum C."/>
            <person name="Birren B."/>
        </authorList>
    </citation>
    <scope>NUCLEOTIDE SEQUENCE [LARGE SCALE GENOMIC DNA]</scope>
    <source>
        <strain evidence="1">IAC_01/95</strain>
    </source>
</reference>
<dbReference type="EMBL" id="KI691755">
    <property type="protein sequence ID" value="ETM51780.1"/>
    <property type="molecule type" value="Genomic_DNA"/>
</dbReference>
<gene>
    <name evidence="1" type="ORF">L914_04443</name>
</gene>
<name>W2NTG5_PHYNI</name>
<evidence type="ECO:0000313" key="1">
    <source>
        <dbReference type="EMBL" id="ETM51780.1"/>
    </source>
</evidence>
<sequence length="126" mass="14422">MTIFEPTIGSQGGTETAICDHWLYQSIYRVPVVETLKPLEDFESKLWPCKQIQHVPESRVQGRLLRLFDMYMQHKVCNDDTEPFLVPAGTQLQASSAATRQVRLWVRSGYRLNIPGISNISSKQQD</sequence>
<dbReference type="Proteomes" id="UP000054532">
    <property type="component" value="Unassembled WGS sequence"/>
</dbReference>